<evidence type="ECO:0000256" key="2">
    <source>
        <dbReference type="SAM" id="SignalP"/>
    </source>
</evidence>
<proteinExistence type="predicted"/>
<feature type="region of interest" description="Disordered" evidence="1">
    <location>
        <begin position="57"/>
        <end position="91"/>
    </location>
</feature>
<dbReference type="EMBL" id="ACPB03010360">
    <property type="status" value="NOT_ANNOTATED_CDS"/>
    <property type="molecule type" value="Genomic_DNA"/>
</dbReference>
<evidence type="ECO:0000256" key="1">
    <source>
        <dbReference type="SAM" id="MobiDB-lite"/>
    </source>
</evidence>
<dbReference type="Proteomes" id="UP000015103">
    <property type="component" value="Unassembled WGS sequence"/>
</dbReference>
<keyword evidence="4" id="KW-1185">Reference proteome</keyword>
<reference evidence="3" key="1">
    <citation type="submission" date="2015-05" db="UniProtKB">
        <authorList>
            <consortium name="EnsemblMetazoa"/>
        </authorList>
    </citation>
    <scope>IDENTIFICATION</scope>
</reference>
<dbReference type="AlphaFoldDB" id="T1IDD0"/>
<evidence type="ECO:0000313" key="3">
    <source>
        <dbReference type="EnsemblMetazoa" id="RPRC014300-PA"/>
    </source>
</evidence>
<dbReference type="HOGENOM" id="CLU_1385737_0_0_1"/>
<feature type="compositionally biased region" description="Low complexity" evidence="1">
    <location>
        <begin position="62"/>
        <end position="76"/>
    </location>
</feature>
<protein>
    <submittedName>
        <fullName evidence="3">Uncharacterized protein</fullName>
    </submittedName>
</protein>
<dbReference type="GeneID" id="141451117"/>
<feature type="signal peptide" evidence="2">
    <location>
        <begin position="1"/>
        <end position="17"/>
    </location>
</feature>
<accession>T1IDD0</accession>
<feature type="compositionally biased region" description="Basic and acidic residues" evidence="1">
    <location>
        <begin position="142"/>
        <end position="173"/>
    </location>
</feature>
<sequence>MLRIYCLLIIGVTTALANHLRGSYKTAKSSEYVGRQESFNSMSQYQFPSETIIRKRRTPQDMSSLPSQPSLPAQMSTTIPMSAPEMPGGRRRKSVYDQEMKEQLSVKERNLWENNLNARLRRSPQDFPMPPIPEFPSRRRRSPEDMVQKMDEMKQKAQEKGAEAKEKASEGQEKAQAAGESGKAMAESAKEKMPSGK</sequence>
<feature type="chain" id="PRO_5043814286" evidence="2">
    <location>
        <begin position="18"/>
        <end position="197"/>
    </location>
</feature>
<feature type="region of interest" description="Disordered" evidence="1">
    <location>
        <begin position="121"/>
        <end position="197"/>
    </location>
</feature>
<keyword evidence="2" id="KW-0732">Signal</keyword>
<dbReference type="VEuPathDB" id="VectorBase:RPRC014300"/>
<organism evidence="3 4">
    <name type="scientific">Rhodnius prolixus</name>
    <name type="common">Triatomid bug</name>
    <dbReference type="NCBI Taxonomy" id="13249"/>
    <lineage>
        <taxon>Eukaryota</taxon>
        <taxon>Metazoa</taxon>
        <taxon>Ecdysozoa</taxon>
        <taxon>Arthropoda</taxon>
        <taxon>Hexapoda</taxon>
        <taxon>Insecta</taxon>
        <taxon>Pterygota</taxon>
        <taxon>Neoptera</taxon>
        <taxon>Paraneoptera</taxon>
        <taxon>Hemiptera</taxon>
        <taxon>Heteroptera</taxon>
        <taxon>Panheteroptera</taxon>
        <taxon>Cimicomorpha</taxon>
        <taxon>Reduviidae</taxon>
        <taxon>Triatominae</taxon>
        <taxon>Rhodnius</taxon>
    </lineage>
</organism>
<dbReference type="EnsemblMetazoa" id="RPRC014300-RA">
    <property type="protein sequence ID" value="RPRC014300-PA"/>
    <property type="gene ID" value="RPRC014300"/>
</dbReference>
<name>T1IDD0_RHOPR</name>
<dbReference type="RefSeq" id="XP_073978325.1">
    <property type="nucleotide sequence ID" value="XM_074122224.1"/>
</dbReference>
<evidence type="ECO:0000313" key="4">
    <source>
        <dbReference type="Proteomes" id="UP000015103"/>
    </source>
</evidence>
<dbReference type="InParanoid" id="T1IDD0"/>
<feature type="compositionally biased region" description="Basic and acidic residues" evidence="1">
    <location>
        <begin position="188"/>
        <end position="197"/>
    </location>
</feature>